<protein>
    <recommendedName>
        <fullName evidence="3">SnoaL-like domain-containing protein</fullName>
    </recommendedName>
</protein>
<accession>A0A9P3PID1</accession>
<evidence type="ECO:0008006" key="3">
    <source>
        <dbReference type="Google" id="ProtNLM"/>
    </source>
</evidence>
<reference evidence="1" key="1">
    <citation type="submission" date="2022-07" db="EMBL/GenBank/DDBJ databases">
        <title>The genome of Lyophyllum shimeji provides insight into the initial evolution of ectomycorrhizal fungal genome.</title>
        <authorList>
            <person name="Kobayashi Y."/>
            <person name="Shibata T."/>
            <person name="Hirakawa H."/>
            <person name="Shigenobu S."/>
            <person name="Nishiyama T."/>
            <person name="Yamada A."/>
            <person name="Hasebe M."/>
            <person name="Kawaguchi M."/>
        </authorList>
    </citation>
    <scope>NUCLEOTIDE SEQUENCE</scope>
    <source>
        <strain evidence="1">AT787</strain>
    </source>
</reference>
<dbReference type="InterPro" id="IPR032710">
    <property type="entry name" value="NTF2-like_dom_sf"/>
</dbReference>
<dbReference type="SUPFAM" id="SSF54427">
    <property type="entry name" value="NTF2-like"/>
    <property type="match status" value="1"/>
</dbReference>
<dbReference type="OrthoDB" id="3758478at2759"/>
<proteinExistence type="predicted"/>
<dbReference type="Gene3D" id="3.10.450.50">
    <property type="match status" value="1"/>
</dbReference>
<dbReference type="AlphaFoldDB" id="A0A9P3PID1"/>
<name>A0A9P3PID1_LYOSH</name>
<gene>
    <name evidence="1" type="ORF">LshimejAT787_0310070</name>
</gene>
<sequence>MVAISNHLKLAFAWVTATNQLNYDQLTALSADNFVSIIRPASLGVPNRNKTQLIADLKAAPIQTFNISLPTTENILETPDAIQFYTTADGHTTHGFPWKTEYILSFTFAGDSLIQSVAEFTDPTVVNKAFGNEAIVAQAQFTCP</sequence>
<evidence type="ECO:0000313" key="2">
    <source>
        <dbReference type="Proteomes" id="UP001063166"/>
    </source>
</evidence>
<evidence type="ECO:0000313" key="1">
    <source>
        <dbReference type="EMBL" id="GLB36720.1"/>
    </source>
</evidence>
<comment type="caution">
    <text evidence="1">The sequence shown here is derived from an EMBL/GenBank/DDBJ whole genome shotgun (WGS) entry which is preliminary data.</text>
</comment>
<keyword evidence="2" id="KW-1185">Reference proteome</keyword>
<dbReference type="EMBL" id="BRPK01000003">
    <property type="protein sequence ID" value="GLB36720.1"/>
    <property type="molecule type" value="Genomic_DNA"/>
</dbReference>
<organism evidence="1 2">
    <name type="scientific">Lyophyllum shimeji</name>
    <name type="common">Hon-shimeji</name>
    <name type="synonym">Tricholoma shimeji</name>
    <dbReference type="NCBI Taxonomy" id="47721"/>
    <lineage>
        <taxon>Eukaryota</taxon>
        <taxon>Fungi</taxon>
        <taxon>Dikarya</taxon>
        <taxon>Basidiomycota</taxon>
        <taxon>Agaricomycotina</taxon>
        <taxon>Agaricomycetes</taxon>
        <taxon>Agaricomycetidae</taxon>
        <taxon>Agaricales</taxon>
        <taxon>Tricholomatineae</taxon>
        <taxon>Lyophyllaceae</taxon>
        <taxon>Lyophyllum</taxon>
    </lineage>
</organism>
<dbReference type="Proteomes" id="UP001063166">
    <property type="component" value="Unassembled WGS sequence"/>
</dbReference>